<dbReference type="Proteomes" id="UP000078295">
    <property type="component" value="Unassembled WGS sequence"/>
</dbReference>
<dbReference type="RefSeq" id="WP_064601904.1">
    <property type="nucleotide sequence ID" value="NZ_LXHV01000017.1"/>
</dbReference>
<feature type="domain" description="DUF7944" evidence="1">
    <location>
        <begin position="83"/>
        <end position="166"/>
    </location>
</feature>
<sequence>MKVLFKAHLMAISPQREAIASKDNMRLLLYRMPNTVQRLGVMLFFMLSLSLYTVALANSTTPRYQRISTPQAVSTQEIYLTATQYEVALIQVLSEICPPMLKARQKANFNRAYDRQLRIFMPYSADPYQSLRQLSAQREYRIILHNVRAWTASFPASENRALCYEFAAAA</sequence>
<dbReference type="OrthoDB" id="6650141at2"/>
<dbReference type="EMBL" id="LXHQ01000008">
    <property type="protein sequence ID" value="OAV27973.1"/>
    <property type="molecule type" value="Genomic_DNA"/>
</dbReference>
<evidence type="ECO:0000313" key="2">
    <source>
        <dbReference type="EMBL" id="OAV27973.1"/>
    </source>
</evidence>
<organism evidence="2 3">
    <name type="scientific">Moraxella catarrhalis</name>
    <name type="common">Branhamella catarrhalis</name>
    <dbReference type="NCBI Taxonomy" id="480"/>
    <lineage>
        <taxon>Bacteria</taxon>
        <taxon>Pseudomonadati</taxon>
        <taxon>Pseudomonadota</taxon>
        <taxon>Gammaproteobacteria</taxon>
        <taxon>Moraxellales</taxon>
        <taxon>Moraxellaceae</taxon>
        <taxon>Moraxella</taxon>
    </lineage>
</organism>
<comment type="caution">
    <text evidence="2">The sequence shown here is derived from an EMBL/GenBank/DDBJ whole genome shotgun (WGS) entry which is preliminary data.</text>
</comment>
<evidence type="ECO:0000259" key="1">
    <source>
        <dbReference type="Pfam" id="PF25642"/>
    </source>
</evidence>
<reference evidence="2 3" key="1">
    <citation type="journal article" date="2016" name="Genome Biol. Evol.">
        <title>Comparative Genomic Analyses of the Moraxella catarrhalis Serosensitive and Seroresistant Lineages Demonstrate Their Independent Evolution.</title>
        <authorList>
            <person name="Earl J.P."/>
            <person name="de Vries S.P."/>
            <person name="Ahmed A."/>
            <person name="Powell E."/>
            <person name="Schultz M.P."/>
            <person name="Hermans P.W."/>
            <person name="Hill D.J."/>
            <person name="Zhou Z."/>
            <person name="Constantinidou C.I."/>
            <person name="Hu F.Z."/>
            <person name="Bootsma H.J."/>
            <person name="Ehrlich G.D."/>
        </authorList>
    </citation>
    <scope>NUCLEOTIDE SEQUENCE [LARGE SCALE GENOMIC DNA]</scope>
    <source>
        <strain evidence="2 3">F23</strain>
    </source>
</reference>
<gene>
    <name evidence="2" type="ORF">AO370_0136</name>
</gene>
<proteinExistence type="predicted"/>
<dbReference type="AlphaFoldDB" id="A0A198X782"/>
<dbReference type="InterPro" id="IPR057704">
    <property type="entry name" value="DUF7944"/>
</dbReference>
<protein>
    <recommendedName>
        <fullName evidence="1">DUF7944 domain-containing protein</fullName>
    </recommendedName>
</protein>
<dbReference type="Pfam" id="PF25642">
    <property type="entry name" value="DUF7944"/>
    <property type="match status" value="1"/>
</dbReference>
<evidence type="ECO:0000313" key="3">
    <source>
        <dbReference type="Proteomes" id="UP000078295"/>
    </source>
</evidence>
<dbReference type="NCBIfam" id="NF047330">
    <property type="entry name" value="MCR_0457_fam"/>
    <property type="match status" value="1"/>
</dbReference>
<accession>A0A198X782</accession>
<name>A0A198X782_MORCA</name>